<dbReference type="Gene3D" id="3.30.1240.10">
    <property type="match status" value="1"/>
</dbReference>
<dbReference type="SFLD" id="SFLDS00003">
    <property type="entry name" value="Haloacid_Dehalogenase"/>
    <property type="match status" value="1"/>
</dbReference>
<dbReference type="GO" id="GO:0005829">
    <property type="term" value="C:cytosol"/>
    <property type="evidence" value="ECO:0007669"/>
    <property type="project" value="TreeGrafter"/>
</dbReference>
<organism evidence="1 2">
    <name type="scientific">Candidatus Scatavimonas merdigallinarum</name>
    <dbReference type="NCBI Taxonomy" id="2840914"/>
    <lineage>
        <taxon>Bacteria</taxon>
        <taxon>Bacillati</taxon>
        <taxon>Bacillota</taxon>
        <taxon>Clostridia</taxon>
        <taxon>Eubacteriales</taxon>
        <taxon>Oscillospiraceae</taxon>
        <taxon>Oscillospiraceae incertae sedis</taxon>
        <taxon>Candidatus Scatavimonas</taxon>
    </lineage>
</organism>
<dbReference type="SUPFAM" id="SSF56784">
    <property type="entry name" value="HAD-like"/>
    <property type="match status" value="1"/>
</dbReference>
<dbReference type="InterPro" id="IPR006379">
    <property type="entry name" value="HAD-SF_hydro_IIB"/>
</dbReference>
<dbReference type="PANTHER" id="PTHR10000:SF8">
    <property type="entry name" value="HAD SUPERFAMILY HYDROLASE-LIKE, TYPE 3"/>
    <property type="match status" value="1"/>
</dbReference>
<reference evidence="1" key="2">
    <citation type="journal article" date="2021" name="PeerJ">
        <title>Extensive microbial diversity within the chicken gut microbiome revealed by metagenomics and culture.</title>
        <authorList>
            <person name="Gilroy R."/>
            <person name="Ravi A."/>
            <person name="Getino M."/>
            <person name="Pursley I."/>
            <person name="Horton D.L."/>
            <person name="Alikhan N.F."/>
            <person name="Baker D."/>
            <person name="Gharbi K."/>
            <person name="Hall N."/>
            <person name="Watson M."/>
            <person name="Adriaenssens E.M."/>
            <person name="Foster-Nyarko E."/>
            <person name="Jarju S."/>
            <person name="Secka A."/>
            <person name="Antonio M."/>
            <person name="Oren A."/>
            <person name="Chaudhuri R.R."/>
            <person name="La Ragione R."/>
            <person name="Hildebrand F."/>
            <person name="Pallen M.J."/>
        </authorList>
    </citation>
    <scope>NUCLEOTIDE SEQUENCE</scope>
    <source>
        <strain evidence="1">ChiSjej1B19-3389</strain>
    </source>
</reference>
<dbReference type="GO" id="GO:0000287">
    <property type="term" value="F:magnesium ion binding"/>
    <property type="evidence" value="ECO:0007669"/>
    <property type="project" value="TreeGrafter"/>
</dbReference>
<evidence type="ECO:0000313" key="1">
    <source>
        <dbReference type="EMBL" id="HIQ81279.1"/>
    </source>
</evidence>
<dbReference type="EMBL" id="DVFW01000044">
    <property type="protein sequence ID" value="HIQ81279.1"/>
    <property type="molecule type" value="Genomic_DNA"/>
</dbReference>
<dbReference type="InterPro" id="IPR000150">
    <property type="entry name" value="Cof"/>
</dbReference>
<dbReference type="Gene3D" id="3.40.50.1000">
    <property type="entry name" value="HAD superfamily/HAD-like"/>
    <property type="match status" value="1"/>
</dbReference>
<dbReference type="NCBIfam" id="TIGR01484">
    <property type="entry name" value="HAD-SF-IIB"/>
    <property type="match status" value="1"/>
</dbReference>
<sequence>MPVKIAALDLDGTTLDNRAQLSEQNKQAIIQAAKKGALVIPCTGRTNAEMPRELMELPQVRYCIMANGAKVLRMEDQKLLFSDCLDRKTAEQAISFASRYRCMCELYMDGHVFVEQHKLEDSTAYGVTPRIRELVENTRTGVRQLQVFFARHRAPVEKINVFFGDLEHRRQFLNDVQVFGNTVEITGSMETNAEINNKTATKGRALQSLAQMLGVKRQEVLAIGDSGNDLSMLSYAGIPLAVANASSKAKLAAVEILPPNDQNAVAYALKKYILSL</sequence>
<gene>
    <name evidence="1" type="ORF">IAD32_08375</name>
</gene>
<protein>
    <submittedName>
        <fullName evidence="1">HAD family phosphatase</fullName>
    </submittedName>
</protein>
<dbReference type="CDD" id="cd07516">
    <property type="entry name" value="HAD_Pase"/>
    <property type="match status" value="1"/>
</dbReference>
<reference evidence="1" key="1">
    <citation type="submission" date="2020-10" db="EMBL/GenBank/DDBJ databases">
        <authorList>
            <person name="Gilroy R."/>
        </authorList>
    </citation>
    <scope>NUCLEOTIDE SEQUENCE</scope>
    <source>
        <strain evidence="1">ChiSjej1B19-3389</strain>
    </source>
</reference>
<dbReference type="AlphaFoldDB" id="A0A9D0ZJ89"/>
<proteinExistence type="predicted"/>
<dbReference type="InterPro" id="IPR023214">
    <property type="entry name" value="HAD_sf"/>
</dbReference>
<dbReference type="GO" id="GO:0016791">
    <property type="term" value="F:phosphatase activity"/>
    <property type="evidence" value="ECO:0007669"/>
    <property type="project" value="TreeGrafter"/>
</dbReference>
<dbReference type="NCBIfam" id="TIGR00099">
    <property type="entry name" value="Cof-subfamily"/>
    <property type="match status" value="1"/>
</dbReference>
<dbReference type="SFLD" id="SFLDG01140">
    <property type="entry name" value="C2.B:_Phosphomannomutase_and_P"/>
    <property type="match status" value="1"/>
</dbReference>
<dbReference type="InterPro" id="IPR036412">
    <property type="entry name" value="HAD-like_sf"/>
</dbReference>
<name>A0A9D0ZJ89_9FIRM</name>
<evidence type="ECO:0000313" key="2">
    <source>
        <dbReference type="Proteomes" id="UP000886787"/>
    </source>
</evidence>
<dbReference type="Pfam" id="PF08282">
    <property type="entry name" value="Hydrolase_3"/>
    <property type="match status" value="1"/>
</dbReference>
<comment type="caution">
    <text evidence="1">The sequence shown here is derived from an EMBL/GenBank/DDBJ whole genome shotgun (WGS) entry which is preliminary data.</text>
</comment>
<dbReference type="PANTHER" id="PTHR10000">
    <property type="entry name" value="PHOSPHOSERINE PHOSPHATASE"/>
    <property type="match status" value="1"/>
</dbReference>
<accession>A0A9D0ZJ89</accession>
<dbReference type="Proteomes" id="UP000886787">
    <property type="component" value="Unassembled WGS sequence"/>
</dbReference>